<dbReference type="PROSITE" id="PS00211">
    <property type="entry name" value="ABC_TRANSPORTER_1"/>
    <property type="match status" value="2"/>
</dbReference>
<dbReference type="InterPro" id="IPR027417">
    <property type="entry name" value="P-loop_NTPase"/>
</dbReference>
<evidence type="ECO:0000259" key="17">
    <source>
        <dbReference type="PROSITE" id="PS50893"/>
    </source>
</evidence>
<evidence type="ECO:0000256" key="14">
    <source>
        <dbReference type="ARBA" id="ARBA00038000"/>
    </source>
</evidence>
<dbReference type="EMBL" id="VOEJ01000002">
    <property type="protein sequence ID" value="TWR30319.1"/>
    <property type="molecule type" value="Genomic_DNA"/>
</dbReference>
<dbReference type="GO" id="GO:0005737">
    <property type="term" value="C:cytoplasm"/>
    <property type="evidence" value="ECO:0007669"/>
    <property type="project" value="UniProtKB-SubCell"/>
</dbReference>
<dbReference type="GO" id="GO:0004518">
    <property type="term" value="F:nuclease activity"/>
    <property type="evidence" value="ECO:0007669"/>
    <property type="project" value="UniProtKB-KW"/>
</dbReference>
<feature type="domain" description="ABC transporter" evidence="17">
    <location>
        <begin position="610"/>
        <end position="942"/>
    </location>
</feature>
<dbReference type="Pfam" id="PF17760">
    <property type="entry name" value="UvrA_inter"/>
    <property type="match status" value="1"/>
</dbReference>
<keyword evidence="19" id="KW-1185">Reference proteome</keyword>
<dbReference type="InterPro" id="IPR017871">
    <property type="entry name" value="ABC_transporter-like_CS"/>
</dbReference>
<dbReference type="Gene3D" id="3.40.50.300">
    <property type="entry name" value="P-loop containing nucleotide triphosphate hydrolases"/>
    <property type="match status" value="2"/>
</dbReference>
<keyword evidence="13" id="KW-0234">DNA repair</keyword>
<dbReference type="Gene3D" id="3.30.1490.20">
    <property type="entry name" value="ATP-grasp fold, A domain"/>
    <property type="match status" value="1"/>
</dbReference>
<evidence type="ECO:0000256" key="11">
    <source>
        <dbReference type="ARBA" id="ARBA00022881"/>
    </source>
</evidence>
<keyword evidence="9" id="KW-0862">Zinc</keyword>
<dbReference type="CDD" id="cd03271">
    <property type="entry name" value="ABC_UvrA_II"/>
    <property type="match status" value="1"/>
</dbReference>
<dbReference type="GO" id="GO:0003677">
    <property type="term" value="F:DNA binding"/>
    <property type="evidence" value="ECO:0007669"/>
    <property type="project" value="UniProtKB-KW"/>
</dbReference>
<dbReference type="PANTHER" id="PTHR43152">
    <property type="entry name" value="UVRABC SYSTEM PROTEIN A"/>
    <property type="match status" value="1"/>
</dbReference>
<keyword evidence="3" id="KW-0479">Metal-binding</keyword>
<evidence type="ECO:0000256" key="16">
    <source>
        <dbReference type="ARBA" id="ARBA00042156"/>
    </source>
</evidence>
<evidence type="ECO:0000256" key="13">
    <source>
        <dbReference type="ARBA" id="ARBA00023204"/>
    </source>
</evidence>
<dbReference type="InterPro" id="IPR003439">
    <property type="entry name" value="ABC_transporter-like_ATP-bd"/>
</dbReference>
<dbReference type="NCBIfam" id="NF001503">
    <property type="entry name" value="PRK00349.1"/>
    <property type="match status" value="1"/>
</dbReference>
<comment type="caution">
    <text evidence="18">The sequence shown here is derived from an EMBL/GenBank/DDBJ whole genome shotgun (WGS) entry which is preliminary data.</text>
</comment>
<dbReference type="NCBIfam" id="TIGR00630">
    <property type="entry name" value="uvra"/>
    <property type="match status" value="1"/>
</dbReference>
<keyword evidence="12" id="KW-0238">DNA-binding</keyword>
<name>A0A563UGB1_9SPHI</name>
<evidence type="ECO:0000313" key="18">
    <source>
        <dbReference type="EMBL" id="TWR30319.1"/>
    </source>
</evidence>
<keyword evidence="7" id="KW-0228">DNA excision</keyword>
<dbReference type="GO" id="GO:0005524">
    <property type="term" value="F:ATP binding"/>
    <property type="evidence" value="ECO:0007669"/>
    <property type="project" value="UniProtKB-KW"/>
</dbReference>
<dbReference type="GO" id="GO:0009380">
    <property type="term" value="C:excinuclease repair complex"/>
    <property type="evidence" value="ECO:0007669"/>
    <property type="project" value="InterPro"/>
</dbReference>
<dbReference type="InterPro" id="IPR004602">
    <property type="entry name" value="UvrA"/>
</dbReference>
<dbReference type="RefSeq" id="WP_146380779.1">
    <property type="nucleotide sequence ID" value="NZ_VOEJ01000002.1"/>
</dbReference>
<comment type="subcellular location">
    <subcellularLocation>
        <location evidence="1">Cytoplasm</location>
    </subcellularLocation>
</comment>
<reference evidence="18 19" key="1">
    <citation type="submission" date="2019-07" db="EMBL/GenBank/DDBJ databases">
        <authorList>
            <person name="Kim J."/>
        </authorList>
    </citation>
    <scope>NUCLEOTIDE SEQUENCE [LARGE SCALE GENOMIC DNA]</scope>
    <source>
        <strain evidence="19">dk17</strain>
    </source>
</reference>
<evidence type="ECO:0000256" key="12">
    <source>
        <dbReference type="ARBA" id="ARBA00023125"/>
    </source>
</evidence>
<dbReference type="PROSITE" id="PS50893">
    <property type="entry name" value="ABC_TRANSPORTER_2"/>
    <property type="match status" value="2"/>
</dbReference>
<keyword evidence="2" id="KW-0963">Cytoplasm</keyword>
<dbReference type="PANTHER" id="PTHR43152:SF3">
    <property type="entry name" value="UVRABC SYSTEM PROTEIN A"/>
    <property type="match status" value="1"/>
</dbReference>
<dbReference type="Gene3D" id="1.20.1580.10">
    <property type="entry name" value="ABC transporter ATPase like domain"/>
    <property type="match status" value="2"/>
</dbReference>
<evidence type="ECO:0000256" key="7">
    <source>
        <dbReference type="ARBA" id="ARBA00022769"/>
    </source>
</evidence>
<gene>
    <name evidence="18" type="primary">uvrA</name>
    <name evidence="18" type="ORF">FPZ43_05100</name>
</gene>
<dbReference type="Gene3D" id="1.10.8.280">
    <property type="entry name" value="ABC transporter ATPase domain-like"/>
    <property type="match status" value="1"/>
</dbReference>
<evidence type="ECO:0000256" key="10">
    <source>
        <dbReference type="ARBA" id="ARBA00022840"/>
    </source>
</evidence>
<dbReference type="GO" id="GO:0008270">
    <property type="term" value="F:zinc ion binding"/>
    <property type="evidence" value="ECO:0007669"/>
    <property type="project" value="UniProtKB-KW"/>
</dbReference>
<dbReference type="GO" id="GO:0016887">
    <property type="term" value="F:ATP hydrolysis activity"/>
    <property type="evidence" value="ECO:0007669"/>
    <property type="project" value="InterPro"/>
</dbReference>
<dbReference type="FunFam" id="1.20.1580.10:FF:000002">
    <property type="entry name" value="UvrABC system protein A"/>
    <property type="match status" value="1"/>
</dbReference>
<dbReference type="InterPro" id="IPR041102">
    <property type="entry name" value="UvrA_inter"/>
</dbReference>
<dbReference type="SUPFAM" id="SSF52540">
    <property type="entry name" value="P-loop containing nucleoside triphosphate hydrolases"/>
    <property type="match status" value="3"/>
</dbReference>
<comment type="similarity">
    <text evidence="14">Belongs to the ABC transporter superfamily. UvrA family.</text>
</comment>
<dbReference type="OrthoDB" id="9809851at2"/>
<feature type="domain" description="ABC transporter" evidence="17">
    <location>
        <begin position="357"/>
        <end position="601"/>
    </location>
</feature>
<evidence type="ECO:0000256" key="1">
    <source>
        <dbReference type="ARBA" id="ARBA00004496"/>
    </source>
</evidence>
<evidence type="ECO:0000256" key="6">
    <source>
        <dbReference type="ARBA" id="ARBA00022763"/>
    </source>
</evidence>
<proteinExistence type="inferred from homology"/>
<keyword evidence="6" id="KW-0227">DNA damage</keyword>
<dbReference type="AlphaFoldDB" id="A0A563UGB1"/>
<dbReference type="GO" id="GO:0006289">
    <property type="term" value="P:nucleotide-excision repair"/>
    <property type="evidence" value="ECO:0007669"/>
    <property type="project" value="InterPro"/>
</dbReference>
<dbReference type="Proteomes" id="UP000320042">
    <property type="component" value="Unassembled WGS sequence"/>
</dbReference>
<keyword evidence="8" id="KW-0863">Zinc-finger</keyword>
<evidence type="ECO:0000256" key="5">
    <source>
        <dbReference type="ARBA" id="ARBA00022741"/>
    </source>
</evidence>
<dbReference type="InterPro" id="IPR013815">
    <property type="entry name" value="ATP_grasp_subdomain_1"/>
</dbReference>
<protein>
    <recommendedName>
        <fullName evidence="15">UvrABC system protein A</fullName>
    </recommendedName>
    <alternativeName>
        <fullName evidence="16">Excinuclease ABC subunit A</fullName>
    </alternativeName>
</protein>
<evidence type="ECO:0000256" key="8">
    <source>
        <dbReference type="ARBA" id="ARBA00022771"/>
    </source>
</evidence>
<accession>A0A563UGB1</accession>
<evidence type="ECO:0000256" key="2">
    <source>
        <dbReference type="ARBA" id="ARBA00022490"/>
    </source>
</evidence>
<keyword evidence="5" id="KW-0547">Nucleotide-binding</keyword>
<evidence type="ECO:0000256" key="9">
    <source>
        <dbReference type="ARBA" id="ARBA00022833"/>
    </source>
</evidence>
<keyword evidence="10" id="KW-0067">ATP-binding</keyword>
<evidence type="ECO:0000313" key="19">
    <source>
        <dbReference type="Proteomes" id="UP000320042"/>
    </source>
</evidence>
<keyword evidence="11" id="KW-0267">Excision nuclease</keyword>
<dbReference type="InterPro" id="IPR041552">
    <property type="entry name" value="UvrA_DNA-bd"/>
</dbReference>
<keyword evidence="4" id="KW-0677">Repeat</keyword>
<sequence>MSKKPLDLGEQSEVEVYGARVHNLKNIDIKFPRNQLVVITGLSGSGKSSLAFDTIYAEGQRRYMETFSAYSRQFMGGMERPDVDKVSGLSPVIAIEQKTTSKNPRSTVGTITEIYDFMRLLFARAGDAYSYTTGEKMERMSEDQILKTIMEKFDGQPVNILAPVVKARKGHYRELFEQIRKQGYLKVYVDGAIVDVEPKMQLDRYKIHDIDIVVDRLVVSQADYKRLYTSVQSALKTAKGIIRIADKDNNVAYFSKFLMDPVSGISYDEPQPNTFSFNSPYGACEKCNGLGYIFEVDEASVIPNPKLSIVNGGLAPIGEYRETWIFQVLKALGKKYEFSLSTPVEKLSREHIDIILNGAADIITVAVEYNKYNVQSYQITFDGIIRMLEEQQERRGDEGMDDMENYRVLKTCPTCHGARLKKESLHFKVDEKNIFELATMDITTLDKWFNGLEDRLNDRQNVIAKEILKEIRARIGFLLDVGLSYLTLDRTAKTLSGGEAQRIRLATQIGSQLMNVMYILDEPSIGLHQRDNERLINALKNLRDLGNTVLVVEHDKDMILEADHVIDMGPAAGVHGGQVVAEGTPEQLMQKHTLTTSYINGEREIAIPKKRREGNAKVLSLKKATGHNLKKVSVDFPLGKLIGVTGVSGSGKSSLITETLYPILNHHFFRAKKHPLPYDKVEGLEHIDKVIEIDQTPIGRTPRSNPATYTGVFSDIRNLFVALPESRIRGYKPGRFSFNVKGGRCETCQGAGMKVIEMNFLPDVQVPCEECQGRRYNRETLEVRYRGKSISDVLDMSIEDATPFFEHIPSIYRKVKTLNDVGLGYITLGQASTTLSGGEAQRVKLATELSKKDTGNTFYILDEPTTGLHFEDINVLLGVINQLVDKGNTVLVIEHNLDVIKVVDHVIDLGPEGGSGGGKILFSGTPEGLCKVKDSFTGRFLKKEMGIK</sequence>
<evidence type="ECO:0000256" key="4">
    <source>
        <dbReference type="ARBA" id="ARBA00022737"/>
    </source>
</evidence>
<evidence type="ECO:0000256" key="15">
    <source>
        <dbReference type="ARBA" id="ARBA00039316"/>
    </source>
</evidence>
<dbReference type="Pfam" id="PF17755">
    <property type="entry name" value="UvrA_DNA-bind"/>
    <property type="match status" value="1"/>
</dbReference>
<keyword evidence="18" id="KW-0378">Hydrolase</keyword>
<organism evidence="18 19">
    <name type="scientific">Mucilaginibacter pallidiroseus</name>
    <dbReference type="NCBI Taxonomy" id="2599295"/>
    <lineage>
        <taxon>Bacteria</taxon>
        <taxon>Pseudomonadati</taxon>
        <taxon>Bacteroidota</taxon>
        <taxon>Sphingobacteriia</taxon>
        <taxon>Sphingobacteriales</taxon>
        <taxon>Sphingobacteriaceae</taxon>
        <taxon>Mucilaginibacter</taxon>
    </lineage>
</organism>
<evidence type="ECO:0000256" key="3">
    <source>
        <dbReference type="ARBA" id="ARBA00022723"/>
    </source>
</evidence>